<evidence type="ECO:0000256" key="1">
    <source>
        <dbReference type="SAM" id="MobiDB-lite"/>
    </source>
</evidence>
<feature type="region of interest" description="Disordered" evidence="1">
    <location>
        <begin position="45"/>
        <end position="70"/>
    </location>
</feature>
<dbReference type="AlphaFoldDB" id="A0A165XB78"/>
<evidence type="ECO:0000313" key="2">
    <source>
        <dbReference type="EMBL" id="KZT32020.1"/>
    </source>
</evidence>
<protein>
    <submittedName>
        <fullName evidence="2">Uncharacterized protein</fullName>
    </submittedName>
</protein>
<dbReference type="EMBL" id="KV428403">
    <property type="protein sequence ID" value="KZT32020.1"/>
    <property type="molecule type" value="Genomic_DNA"/>
</dbReference>
<sequence>MRHFLDLCVESYNPGHPIWERKQQTSESTRQQAAKLLKKLDGLDAGQSSESVLSTDAAISPQPMKTEAEDQPWPLTLRILHSITQMLRNTWTWKRKTGVHVAVEDPDIEMGSRSCSQA</sequence>
<accession>A0A165XB78</accession>
<evidence type="ECO:0000313" key="3">
    <source>
        <dbReference type="Proteomes" id="UP000076798"/>
    </source>
</evidence>
<organism evidence="2 3">
    <name type="scientific">Sistotremastrum suecicum HHB10207 ss-3</name>
    <dbReference type="NCBI Taxonomy" id="1314776"/>
    <lineage>
        <taxon>Eukaryota</taxon>
        <taxon>Fungi</taxon>
        <taxon>Dikarya</taxon>
        <taxon>Basidiomycota</taxon>
        <taxon>Agaricomycotina</taxon>
        <taxon>Agaricomycetes</taxon>
        <taxon>Sistotremastrales</taxon>
        <taxon>Sistotremastraceae</taxon>
        <taxon>Sistotremastrum</taxon>
    </lineage>
</organism>
<dbReference type="Proteomes" id="UP000076798">
    <property type="component" value="Unassembled WGS sequence"/>
</dbReference>
<name>A0A165XB78_9AGAM</name>
<proteinExistence type="predicted"/>
<keyword evidence="3" id="KW-1185">Reference proteome</keyword>
<gene>
    <name evidence="2" type="ORF">SISSUDRAFT_1056059</name>
</gene>
<reference evidence="2 3" key="1">
    <citation type="journal article" date="2016" name="Mol. Biol. Evol.">
        <title>Comparative Genomics of Early-Diverging Mushroom-Forming Fungi Provides Insights into the Origins of Lignocellulose Decay Capabilities.</title>
        <authorList>
            <person name="Nagy L.G."/>
            <person name="Riley R."/>
            <person name="Tritt A."/>
            <person name="Adam C."/>
            <person name="Daum C."/>
            <person name="Floudas D."/>
            <person name="Sun H."/>
            <person name="Yadav J.S."/>
            <person name="Pangilinan J."/>
            <person name="Larsson K.H."/>
            <person name="Matsuura K."/>
            <person name="Barry K."/>
            <person name="Labutti K."/>
            <person name="Kuo R."/>
            <person name="Ohm R.A."/>
            <person name="Bhattacharya S.S."/>
            <person name="Shirouzu T."/>
            <person name="Yoshinaga Y."/>
            <person name="Martin F.M."/>
            <person name="Grigoriev I.V."/>
            <person name="Hibbett D.S."/>
        </authorList>
    </citation>
    <scope>NUCLEOTIDE SEQUENCE [LARGE SCALE GENOMIC DNA]</scope>
    <source>
        <strain evidence="2 3">HHB10207 ss-3</strain>
    </source>
</reference>